<comment type="pathway">
    <text evidence="3 16">Protein modification; protein ubiquitination.</text>
</comment>
<sequence length="1649" mass="181827">MKRGQQGKGARSGFGSAFGAGGAFSGAAAGSSLSYLAEPPSFGAVSDPNVVVSLKNVLKRDSTTKAKALEDLLQHVQAHPSDRGRGVDEALLDIWSPNGTPWPSRVGHGAHTLQTQLYPRISIDNSRRVRELSHTVQVELVKSARKRMERQMPKVVGAWLSGLYDRDRVVARAANDGLSSLLTTPDKVSAFWSKCQAQILDYATQAARETRDTLSDERSTTVEDAEAKYFRVITASLSLVLGLLQLDDGGVERSRQKYDDYFAEEVVWKSITFKDQQVRKAVCQLLFACLDRQLPYAESAKARQAFVTGGLKTNQSGSALEYVRALTKLTQHSPGIWAASSSDNKSPFTRLQSFIAKGSQGSPPKFWECLDQLLALIPTHVLTLEASASLLSSLKSGITGREEPRTNTSFSWKCYVEAARRCLNTLSDDDQLALAREHLFPLFEQFLFSISEKQTSIPLGPNSLSIFVEIHIGVMQSSSRLVEASASEWVRLGAMICSNVSGSLPEVSKEYQASQTKIGEEGRRWFGLVGMIHGKLQELGDNLPDQTTGPSTQVIRQCIMLLESRNMKPFGAAQALEYALSTSPHLFTAQPGERLANFLLSAAKEDMDKVVRSASSRSLFSCLRILGTIPGRQDDYAAVWTAWTQATLDLAPSAPRNLAIISLVSQEKAASISRNTPRLQEAVCSQTREAVEENGDAHGNSWELLEAAIAHQALDSATSRKIASDMVTLLAKEAQHAERILKVLEIVAKRRPELFSQQETIHTELVAQLLALSEVGDSTISPRAARIRSLLDGQGQGTLPAVEIIQSNLERAGPQSLETLVAQATSAADADVPWEDILPSTNVWMAELSPLLEQPIDPSLSITSSIGGAVTLPRSAHIPQPSRDRPSQARVPRDRRGRSIPARMALYNCELLRAMPEGIKLPRQFHVELLYLQCLSVQLTSDQITSMSHDGLWMSLEDTHGSTQAEELVTSSRSLLNKLTATATQWDEAAEDGISAIVCGLVDLTMKEAMELTMRGVYSARALSELLQTLTEAHGVPASLEERFLKPDILKAKPDTALLAAGLIAGLGESLQSSKAVNNFCNRLVSDIAGLSPERDKTMATLVLLTLCAQVYELGGLPVAINRVVFAVKQLTAWTEDIDELDADVCAEICRALDRLLPCMKDVYGSYWEKTMQFCVGLWERACQHVLSEALPFIHSSLKLFKTLEGIQEPNDDLQDALRDFATAKSNGLVELLKLPREETSQPLEIVDAMLCREIEKIPVTRIPEPTDLFPLVASESRDIQTAAFNMLHKKIPAQQEQHSIDVLLDKTDARLPDELLSLLLDPPTLDKFSDEALSLFPSSVRCYLLSWKLLFDAFSTSSFKVRNDFMEHLKTGDFVNPLLDFLFDVLGHSAAHPLNLDKENIGPQQIGDYDIKLADSEAGEQRMHWLLAHLFYLTLKYIPGLFRAWYMDCRSKQTRIAVESWTTKYFSPLIIADTLDSVQSWAESQESPASDEQELLVKVSKTAKEVTAGYEVDESQASIVIKVPSSYPIEGVSVAGLHRVAVTERKWQSWIMTTQGVITFSNGNIVDGLQVFKRNIVGALKGQSECAICYSIISADKRMPDKRCTTCKNLFHRTCLYKWFQSSNQNTCPLCRNPIDYLGADTAKRRGA</sequence>
<dbReference type="InterPro" id="IPR057030">
    <property type="entry name" value="TPR_Rkr-1"/>
</dbReference>
<dbReference type="UniPathway" id="UPA00143"/>
<dbReference type="EC" id="2.3.2.27" evidence="5 16"/>
<dbReference type="GO" id="GO:0043023">
    <property type="term" value="F:ribosomal large subunit binding"/>
    <property type="evidence" value="ECO:0007669"/>
    <property type="project" value="TreeGrafter"/>
</dbReference>
<dbReference type="Pfam" id="PF23280">
    <property type="entry name" value="TPR_26"/>
    <property type="match status" value="1"/>
</dbReference>
<comment type="catalytic activity">
    <reaction evidence="1 16">
        <text>S-ubiquitinyl-[E2 ubiquitin-conjugating enzyme]-L-cysteine + [acceptor protein]-L-lysine = [E2 ubiquitin-conjugating enzyme]-L-cysteine + N(6)-ubiquitinyl-[acceptor protein]-L-lysine.</text>
        <dbReference type="EC" id="2.3.2.27"/>
    </reaction>
</comment>
<dbReference type="InterPro" id="IPR016024">
    <property type="entry name" value="ARM-type_fold"/>
</dbReference>
<evidence type="ECO:0000256" key="8">
    <source>
        <dbReference type="ARBA" id="ARBA00022679"/>
    </source>
</evidence>
<dbReference type="GO" id="GO:0016567">
    <property type="term" value="P:protein ubiquitination"/>
    <property type="evidence" value="ECO:0007669"/>
    <property type="project" value="UniProtKB-UniPathway"/>
</dbReference>
<dbReference type="InterPro" id="IPR011016">
    <property type="entry name" value="Znf_RING-CH"/>
</dbReference>
<keyword evidence="11 15" id="KW-0863">Zinc-finger</keyword>
<dbReference type="SMART" id="SM00184">
    <property type="entry name" value="RING"/>
    <property type="match status" value="1"/>
</dbReference>
<keyword evidence="20" id="KW-1185">Reference proteome</keyword>
<dbReference type="Pfam" id="PF22999">
    <property type="entry name" value="LTN1_E3_ligase_6th"/>
    <property type="match status" value="1"/>
</dbReference>
<dbReference type="FunFam" id="3.30.40.10:FF:000038">
    <property type="entry name" value="E3 ubiquitin-protein ligase listerin"/>
    <property type="match status" value="1"/>
</dbReference>
<dbReference type="PANTHER" id="PTHR12389:SF0">
    <property type="entry name" value="E3 UBIQUITIN-PROTEIN LIGASE LISTERIN"/>
    <property type="match status" value="1"/>
</dbReference>
<dbReference type="GO" id="GO:0061630">
    <property type="term" value="F:ubiquitin protein ligase activity"/>
    <property type="evidence" value="ECO:0007669"/>
    <property type="project" value="UniProtKB-UniRule"/>
</dbReference>
<dbReference type="InterPro" id="IPR054478">
    <property type="entry name" value="LTN1_UBC"/>
</dbReference>
<evidence type="ECO:0000256" key="14">
    <source>
        <dbReference type="ARBA" id="ARBA00055150"/>
    </source>
</evidence>
<dbReference type="GO" id="GO:0005829">
    <property type="term" value="C:cytosol"/>
    <property type="evidence" value="ECO:0007669"/>
    <property type="project" value="UniProtKB-SubCell"/>
</dbReference>
<dbReference type="Pfam" id="PF23009">
    <property type="entry name" value="UBC_like"/>
    <property type="match status" value="1"/>
</dbReference>
<evidence type="ECO:0000256" key="12">
    <source>
        <dbReference type="ARBA" id="ARBA00022786"/>
    </source>
</evidence>
<comment type="caution">
    <text evidence="19">The sequence shown here is derived from an EMBL/GenBank/DDBJ whole genome shotgun (WGS) entry which is preliminary data.</text>
</comment>
<dbReference type="SMART" id="SM01197">
    <property type="entry name" value="FANCL_C"/>
    <property type="match status" value="1"/>
</dbReference>
<dbReference type="InterPro" id="IPR054476">
    <property type="entry name" value="Ltn1_N"/>
</dbReference>
<dbReference type="OrthoDB" id="6108at2759"/>
<keyword evidence="8 16" id="KW-0808">Transferase</keyword>
<evidence type="ECO:0000256" key="10">
    <source>
        <dbReference type="ARBA" id="ARBA00022737"/>
    </source>
</evidence>
<evidence type="ECO:0000256" key="6">
    <source>
        <dbReference type="ARBA" id="ARBA00017157"/>
    </source>
</evidence>
<feature type="domain" description="RING-type" evidence="18">
    <location>
        <begin position="1587"/>
        <end position="1633"/>
    </location>
</feature>
<dbReference type="CDD" id="cd16491">
    <property type="entry name" value="RING-CH-C4HC3_LTN1"/>
    <property type="match status" value="1"/>
</dbReference>
<keyword evidence="12 16" id="KW-0833">Ubl conjugation pathway</keyword>
<dbReference type="SMART" id="SM00744">
    <property type="entry name" value="RINGv"/>
    <property type="match status" value="1"/>
</dbReference>
<reference evidence="19 20" key="1">
    <citation type="submission" date="2018-01" db="EMBL/GenBank/DDBJ databases">
        <title>Harnessing the power of phylogenomics to disentangle the directionality and signatures of interkingdom host jumping in the parasitic fungal genus Tolypocladium.</title>
        <authorList>
            <person name="Quandt C.A."/>
            <person name="Patterson W."/>
            <person name="Spatafora J.W."/>
        </authorList>
    </citation>
    <scope>NUCLEOTIDE SEQUENCE [LARGE SCALE GENOMIC DNA]</scope>
    <source>
        <strain evidence="19 20">NRBC 100945</strain>
    </source>
</reference>
<feature type="compositionally biased region" description="Basic and acidic residues" evidence="17">
    <location>
        <begin position="882"/>
        <end position="894"/>
    </location>
</feature>
<evidence type="ECO:0000313" key="20">
    <source>
        <dbReference type="Proteomes" id="UP000237481"/>
    </source>
</evidence>
<evidence type="ECO:0000256" key="1">
    <source>
        <dbReference type="ARBA" id="ARBA00000900"/>
    </source>
</evidence>
<dbReference type="PANTHER" id="PTHR12389">
    <property type="entry name" value="ZINC FINGER PROTEIN 294"/>
    <property type="match status" value="1"/>
</dbReference>
<comment type="subcellular location">
    <subcellularLocation>
        <location evidence="2">Cytoplasm</location>
        <location evidence="2">Cytosol</location>
    </subcellularLocation>
</comment>
<keyword evidence="9 16" id="KW-0479">Metal-binding</keyword>
<dbReference type="Pfam" id="PF13639">
    <property type="entry name" value="zf-RING_2"/>
    <property type="match status" value="1"/>
</dbReference>
<comment type="function">
    <text evidence="14">E3 ubiquitin-protein ligase component of the ribosome quality control complex (RQC), a ribosome-associated complex that mediates ubiquitination and extraction of incompletely synthesized nascent chains for proteasomal degradation. Mediates ubiquitination of proteins derived from mRNAs lacking stop codons (non-stop proteins) and other translation arrest products induced by poly-lysine sequences and tandem rare codons. Ubiquitination leads to CDC48 recruitment for extraction and degradation of the incomplete translation product. May indirectly play a role in chromatin function and transcription.</text>
</comment>
<organism evidence="19 20">
    <name type="scientific">Tolypocladium paradoxum</name>
    <dbReference type="NCBI Taxonomy" id="94208"/>
    <lineage>
        <taxon>Eukaryota</taxon>
        <taxon>Fungi</taxon>
        <taxon>Dikarya</taxon>
        <taxon>Ascomycota</taxon>
        <taxon>Pezizomycotina</taxon>
        <taxon>Sordariomycetes</taxon>
        <taxon>Hypocreomycetidae</taxon>
        <taxon>Hypocreales</taxon>
        <taxon>Ophiocordycipitaceae</taxon>
        <taxon>Tolypocladium</taxon>
    </lineage>
</organism>
<comment type="similarity">
    <text evidence="4 16">Belongs to the LTN1 family.</text>
</comment>
<evidence type="ECO:0000256" key="13">
    <source>
        <dbReference type="ARBA" id="ARBA00022833"/>
    </source>
</evidence>
<evidence type="ECO:0000256" key="2">
    <source>
        <dbReference type="ARBA" id="ARBA00004514"/>
    </source>
</evidence>
<dbReference type="SUPFAM" id="SSF48371">
    <property type="entry name" value="ARM repeat"/>
    <property type="match status" value="1"/>
</dbReference>
<proteinExistence type="inferred from homology"/>
<comment type="function">
    <text evidence="16">E3 ubiquitin-protein ligase. Component of the ribosome quality control complex (RQC), a ribosome-associated complex that mediates ubiquitination and extraction of incompletely synthesized nascent chains for proteasomal degradation.</text>
</comment>
<gene>
    <name evidence="19" type="ORF">TPAR_07213</name>
</gene>
<dbReference type="Pfam" id="PF22958">
    <property type="entry name" value="Ltn1_1st"/>
    <property type="match status" value="2"/>
</dbReference>
<dbReference type="PROSITE" id="PS50089">
    <property type="entry name" value="ZF_RING_2"/>
    <property type="match status" value="1"/>
</dbReference>
<evidence type="ECO:0000256" key="16">
    <source>
        <dbReference type="RuleBase" id="RU367090"/>
    </source>
</evidence>
<evidence type="ECO:0000256" key="3">
    <source>
        <dbReference type="ARBA" id="ARBA00004906"/>
    </source>
</evidence>
<dbReference type="InterPro" id="IPR039795">
    <property type="entry name" value="LTN1/Rkr1"/>
</dbReference>
<keyword evidence="10" id="KW-0677">Repeat</keyword>
<keyword evidence="13 16" id="KW-0862">Zinc</keyword>
<evidence type="ECO:0000259" key="18">
    <source>
        <dbReference type="PROSITE" id="PS50089"/>
    </source>
</evidence>
<evidence type="ECO:0000256" key="17">
    <source>
        <dbReference type="SAM" id="MobiDB-lite"/>
    </source>
</evidence>
<protein>
    <recommendedName>
        <fullName evidence="6 16">E3 ubiquitin-protein ligase listerin</fullName>
        <ecNumber evidence="5 16">2.3.2.27</ecNumber>
    </recommendedName>
    <alternativeName>
        <fullName evidence="16">RING-type E3 ubiquitin transferase listerin</fullName>
    </alternativeName>
</protein>
<dbReference type="InterPro" id="IPR039804">
    <property type="entry name" value="RING-CH-C4HC3_LTN1"/>
</dbReference>
<evidence type="ECO:0000313" key="19">
    <source>
        <dbReference type="EMBL" id="POR32584.1"/>
    </source>
</evidence>
<evidence type="ECO:0000256" key="7">
    <source>
        <dbReference type="ARBA" id="ARBA00022490"/>
    </source>
</evidence>
<feature type="region of interest" description="Disordered" evidence="17">
    <location>
        <begin position="873"/>
        <end position="896"/>
    </location>
</feature>
<dbReference type="SUPFAM" id="SSF57850">
    <property type="entry name" value="RING/U-box"/>
    <property type="match status" value="1"/>
</dbReference>
<evidence type="ECO:0000256" key="11">
    <source>
        <dbReference type="ARBA" id="ARBA00022771"/>
    </source>
</evidence>
<evidence type="ECO:0000256" key="4">
    <source>
        <dbReference type="ARBA" id="ARBA00007997"/>
    </source>
</evidence>
<keyword evidence="7" id="KW-0963">Cytoplasm</keyword>
<dbReference type="GO" id="GO:0072344">
    <property type="term" value="P:rescue of stalled ribosome"/>
    <property type="evidence" value="ECO:0007669"/>
    <property type="project" value="UniProtKB-UniRule"/>
</dbReference>
<name>A0A2S4KQX0_9HYPO</name>
<accession>A0A2S4KQX0</accession>
<dbReference type="InterPro" id="IPR013083">
    <property type="entry name" value="Znf_RING/FYVE/PHD"/>
</dbReference>
<dbReference type="GO" id="GO:1990112">
    <property type="term" value="C:RQC complex"/>
    <property type="evidence" value="ECO:0007669"/>
    <property type="project" value="UniProtKB-UniRule"/>
</dbReference>
<dbReference type="STRING" id="94208.A0A2S4KQX0"/>
<dbReference type="InterPro" id="IPR001841">
    <property type="entry name" value="Znf_RING"/>
</dbReference>
<dbReference type="InterPro" id="IPR054477">
    <property type="entry name" value="LTN1_E3_ligase_6th"/>
</dbReference>
<dbReference type="Proteomes" id="UP000237481">
    <property type="component" value="Unassembled WGS sequence"/>
</dbReference>
<evidence type="ECO:0000256" key="5">
    <source>
        <dbReference type="ARBA" id="ARBA00012483"/>
    </source>
</evidence>
<comment type="subunit">
    <text evidence="16">Component of the ribosome quality control complex (RQC).</text>
</comment>
<evidence type="ECO:0000256" key="9">
    <source>
        <dbReference type="ARBA" id="ARBA00022723"/>
    </source>
</evidence>
<dbReference type="GO" id="GO:1990116">
    <property type="term" value="P:ribosome-associated ubiquitin-dependent protein catabolic process"/>
    <property type="evidence" value="ECO:0007669"/>
    <property type="project" value="UniProtKB-UniRule"/>
</dbReference>
<dbReference type="EMBL" id="PKSG01000830">
    <property type="protein sequence ID" value="POR32584.1"/>
    <property type="molecule type" value="Genomic_DNA"/>
</dbReference>
<dbReference type="Gene3D" id="3.30.40.10">
    <property type="entry name" value="Zinc/RING finger domain, C3HC4 (zinc finger)"/>
    <property type="match status" value="1"/>
</dbReference>
<evidence type="ECO:0000256" key="15">
    <source>
        <dbReference type="PROSITE-ProRule" id="PRU00175"/>
    </source>
</evidence>
<dbReference type="GO" id="GO:0008270">
    <property type="term" value="F:zinc ion binding"/>
    <property type="evidence" value="ECO:0007669"/>
    <property type="project" value="UniProtKB-KW"/>
</dbReference>